<proteinExistence type="predicted"/>
<dbReference type="AlphaFoldDB" id="A0A3N4USF1"/>
<evidence type="ECO:0000256" key="2">
    <source>
        <dbReference type="SAM" id="Phobius"/>
    </source>
</evidence>
<evidence type="ECO:0000313" key="4">
    <source>
        <dbReference type="Proteomes" id="UP000269689"/>
    </source>
</evidence>
<keyword evidence="2" id="KW-1133">Transmembrane helix</keyword>
<keyword evidence="2" id="KW-0472">Membrane</keyword>
<protein>
    <submittedName>
        <fullName evidence="3">Uncharacterized protein</fullName>
    </submittedName>
</protein>
<keyword evidence="2" id="KW-0812">Transmembrane</keyword>
<dbReference type="RefSeq" id="WP_123793440.1">
    <property type="nucleotide sequence ID" value="NZ_RKQK01000004.1"/>
</dbReference>
<sequence>MELIADILMLAGTFSVAIYCIVLAKRLSRFTDLEKGVGGAIAVLSAQVDDLSKMLLKAQSTAIASGENLKSLTERSEDAAKRLELLMASMHDLPQPPQTQPLDSQTSPKTTPNDAAHVVAPFLSRRSRVEAAE</sequence>
<keyword evidence="4" id="KW-1185">Reference proteome</keyword>
<dbReference type="Proteomes" id="UP000269689">
    <property type="component" value="Unassembled WGS sequence"/>
</dbReference>
<name>A0A3N4USF1_9RHOB</name>
<feature type="region of interest" description="Disordered" evidence="1">
    <location>
        <begin position="86"/>
        <end position="133"/>
    </location>
</feature>
<accession>A0A3N4USF1</accession>
<feature type="transmembrane region" description="Helical" evidence="2">
    <location>
        <begin position="6"/>
        <end position="24"/>
    </location>
</feature>
<dbReference type="OrthoDB" id="7630018at2"/>
<evidence type="ECO:0000256" key="1">
    <source>
        <dbReference type="SAM" id="MobiDB-lite"/>
    </source>
</evidence>
<comment type="caution">
    <text evidence="3">The sequence shown here is derived from an EMBL/GenBank/DDBJ whole genome shotgun (WGS) entry which is preliminary data.</text>
</comment>
<gene>
    <name evidence="3" type="ORF">EDD53_2389</name>
</gene>
<dbReference type="EMBL" id="RKQK01000004">
    <property type="protein sequence ID" value="RPE64630.1"/>
    <property type="molecule type" value="Genomic_DNA"/>
</dbReference>
<evidence type="ECO:0000313" key="3">
    <source>
        <dbReference type="EMBL" id="RPE64630.1"/>
    </source>
</evidence>
<reference evidence="3 4" key="1">
    <citation type="submission" date="2018-11" db="EMBL/GenBank/DDBJ databases">
        <title>Genomic Encyclopedia of Type Strains, Phase IV (KMG-IV): sequencing the most valuable type-strain genomes for metagenomic binning, comparative biology and taxonomic classification.</title>
        <authorList>
            <person name="Goeker M."/>
        </authorList>
    </citation>
    <scope>NUCLEOTIDE SEQUENCE [LARGE SCALE GENOMIC DNA]</scope>
    <source>
        <strain evidence="3 4">DSM 104731</strain>
    </source>
</reference>
<organism evidence="3 4">
    <name type="scientific">Pacificibacter maritimus</name>
    <dbReference type="NCBI Taxonomy" id="762213"/>
    <lineage>
        <taxon>Bacteria</taxon>
        <taxon>Pseudomonadati</taxon>
        <taxon>Pseudomonadota</taxon>
        <taxon>Alphaproteobacteria</taxon>
        <taxon>Rhodobacterales</taxon>
        <taxon>Roseobacteraceae</taxon>
        <taxon>Pacificibacter</taxon>
    </lineage>
</organism>